<organism evidence="1 2">
    <name type="scientific">Canis lupus dingo</name>
    <name type="common">dingo</name>
    <dbReference type="NCBI Taxonomy" id="286419"/>
    <lineage>
        <taxon>Eukaryota</taxon>
        <taxon>Metazoa</taxon>
        <taxon>Chordata</taxon>
        <taxon>Craniata</taxon>
        <taxon>Vertebrata</taxon>
        <taxon>Euteleostomi</taxon>
        <taxon>Mammalia</taxon>
        <taxon>Eutheria</taxon>
        <taxon>Laurasiatheria</taxon>
        <taxon>Carnivora</taxon>
        <taxon>Caniformia</taxon>
        <taxon>Canidae</taxon>
        <taxon>Canis</taxon>
    </lineage>
</organism>
<proteinExistence type="predicted"/>
<keyword evidence="2" id="KW-1185">Reference proteome</keyword>
<sequence length="81" mass="8618">MESHVGLPEGKKGASDLIFPETTLEVPHPLTKRAPGLGCGAPATAALCSSQVALEPNPFKAGDAVIVSLLFFFFFFSNHCW</sequence>
<accession>A0A8C0LAZ6</accession>
<reference evidence="1" key="1">
    <citation type="submission" date="2025-08" db="UniProtKB">
        <authorList>
            <consortium name="Ensembl"/>
        </authorList>
    </citation>
    <scope>IDENTIFICATION</scope>
</reference>
<name>A0A8C0LAZ6_CANLU</name>
<dbReference type="GeneTree" id="ENSGT01050000248407"/>
<protein>
    <submittedName>
        <fullName evidence="1">Uncharacterized protein</fullName>
    </submittedName>
</protein>
<dbReference type="AlphaFoldDB" id="A0A8C0LAZ6"/>
<dbReference type="Proteomes" id="UP000694391">
    <property type="component" value="Unplaced"/>
</dbReference>
<reference evidence="1" key="2">
    <citation type="submission" date="2025-09" db="UniProtKB">
        <authorList>
            <consortium name="Ensembl"/>
        </authorList>
    </citation>
    <scope>IDENTIFICATION</scope>
</reference>
<dbReference type="Ensembl" id="ENSCAFT00020031740.1">
    <property type="protein sequence ID" value="ENSCAFP00020027495.1"/>
    <property type="gene ID" value="ENSCAFG00020021582.1"/>
</dbReference>
<evidence type="ECO:0000313" key="2">
    <source>
        <dbReference type="Proteomes" id="UP000694391"/>
    </source>
</evidence>
<evidence type="ECO:0000313" key="1">
    <source>
        <dbReference type="Ensembl" id="ENSCAFP00020027495.1"/>
    </source>
</evidence>